<sequence>MDQIALLAPVPEEHLISALDTQKSAGKVAFGSNAWQVFNELREIAGDQEIDVYIYASDSRKFGPPKVRWTARYLGHVDSKNGAHPSGMTYRPTSTEQYDADNRGHWAVFWEVDSLVELTKDEAIPMNLLSGRNSHKAFVSNFVPHGPTLIEAL</sequence>
<name>A0ABS6T5P6_9RHOB</name>
<comment type="caution">
    <text evidence="1">The sequence shown here is derived from an EMBL/GenBank/DDBJ whole genome shotgun (WGS) entry which is preliminary data.</text>
</comment>
<dbReference type="RefSeq" id="WP_218393786.1">
    <property type="nucleotide sequence ID" value="NZ_JAHUZE010000004.1"/>
</dbReference>
<protein>
    <submittedName>
        <fullName evidence="1">Uncharacterized protein</fullName>
    </submittedName>
</protein>
<evidence type="ECO:0000313" key="2">
    <source>
        <dbReference type="Proteomes" id="UP000756530"/>
    </source>
</evidence>
<dbReference type="EMBL" id="JAHUZE010000004">
    <property type="protein sequence ID" value="MBV7380586.1"/>
    <property type="molecule type" value="Genomic_DNA"/>
</dbReference>
<dbReference type="Proteomes" id="UP000756530">
    <property type="component" value="Unassembled WGS sequence"/>
</dbReference>
<evidence type="ECO:0000313" key="1">
    <source>
        <dbReference type="EMBL" id="MBV7380586.1"/>
    </source>
</evidence>
<proteinExistence type="predicted"/>
<accession>A0ABS6T5P6</accession>
<keyword evidence="2" id="KW-1185">Reference proteome</keyword>
<gene>
    <name evidence="1" type="ORF">KJP28_16800</name>
</gene>
<reference evidence="1 2" key="1">
    <citation type="submission" date="2021-05" db="EMBL/GenBank/DDBJ databases">
        <title>Culturable bacteria isolated from Daya Bay.</title>
        <authorList>
            <person name="Zheng W."/>
            <person name="Yu S."/>
            <person name="Huang Y."/>
        </authorList>
    </citation>
    <scope>NUCLEOTIDE SEQUENCE [LARGE SCALE GENOMIC DNA]</scope>
    <source>
        <strain evidence="1 2">DP4N28-5</strain>
    </source>
</reference>
<organism evidence="1 2">
    <name type="scientific">Maritimibacter dapengensis</name>
    <dbReference type="NCBI Taxonomy" id="2836868"/>
    <lineage>
        <taxon>Bacteria</taxon>
        <taxon>Pseudomonadati</taxon>
        <taxon>Pseudomonadota</taxon>
        <taxon>Alphaproteobacteria</taxon>
        <taxon>Rhodobacterales</taxon>
        <taxon>Roseobacteraceae</taxon>
        <taxon>Maritimibacter</taxon>
    </lineage>
</organism>